<name>A0A9P6QTT1_9FUNG</name>
<dbReference type="EMBL" id="JAAAIN010001715">
    <property type="protein sequence ID" value="KAG0300737.1"/>
    <property type="molecule type" value="Genomic_DNA"/>
</dbReference>
<sequence length="335" mass="38946">MILFRTLKRAASFFFYLISRIDVPLEERRFFTFIVYMMYAMLPIIEFQRLFLAYKPSTRAAQLAFNIWSITVAIAASFYILNMSYAFFVPEIELVSNATFSAELEEILRWQNQSSPMVLPDQAMPLQSTTIPGHVQTVWEGIMSWVPSVLHKVLGFALWTILNQRRQLDHEEEVRLEQEHLLSGNSDLPTPIASAATVKGFKTEAEVRQLRLRVPTWPPRETLELAISLLQSLAGLYILYRKSTQQTQWLFYSICITTLYTAFNTGIHHWNEDRPFPPKNEYTAQHQSAEEVAFDRATKMVAFNAFYAYHLWAAWRLVVDLKARDARDARAKRAF</sequence>
<feature type="transmembrane region" description="Helical" evidence="1">
    <location>
        <begin position="249"/>
        <end position="270"/>
    </location>
</feature>
<dbReference type="AlphaFoldDB" id="A0A9P6QTT1"/>
<gene>
    <name evidence="2" type="ORF">BGZ97_003093</name>
</gene>
<evidence type="ECO:0000256" key="1">
    <source>
        <dbReference type="SAM" id="Phobius"/>
    </source>
</evidence>
<evidence type="ECO:0000313" key="2">
    <source>
        <dbReference type="EMBL" id="KAG0300737.1"/>
    </source>
</evidence>
<accession>A0A9P6QTT1</accession>
<reference evidence="2" key="1">
    <citation type="journal article" date="2020" name="Fungal Divers.">
        <title>Resolving the Mortierellaceae phylogeny through synthesis of multi-gene phylogenetics and phylogenomics.</title>
        <authorList>
            <person name="Vandepol N."/>
            <person name="Liber J."/>
            <person name="Desiro A."/>
            <person name="Na H."/>
            <person name="Kennedy M."/>
            <person name="Barry K."/>
            <person name="Grigoriev I.V."/>
            <person name="Miller A.N."/>
            <person name="O'Donnell K."/>
            <person name="Stajich J.E."/>
            <person name="Bonito G."/>
        </authorList>
    </citation>
    <scope>NUCLEOTIDE SEQUENCE</scope>
    <source>
        <strain evidence="2">NVP60</strain>
    </source>
</reference>
<organism evidence="2 3">
    <name type="scientific">Linnemannia gamsii</name>
    <dbReference type="NCBI Taxonomy" id="64522"/>
    <lineage>
        <taxon>Eukaryota</taxon>
        <taxon>Fungi</taxon>
        <taxon>Fungi incertae sedis</taxon>
        <taxon>Mucoromycota</taxon>
        <taxon>Mortierellomycotina</taxon>
        <taxon>Mortierellomycetes</taxon>
        <taxon>Mortierellales</taxon>
        <taxon>Mortierellaceae</taxon>
        <taxon>Linnemannia</taxon>
    </lineage>
</organism>
<dbReference type="OrthoDB" id="2427067at2759"/>
<proteinExistence type="predicted"/>
<feature type="transmembrane region" description="Helical" evidence="1">
    <location>
        <begin position="301"/>
        <end position="319"/>
    </location>
</feature>
<keyword evidence="1" id="KW-0472">Membrane</keyword>
<comment type="caution">
    <text evidence="2">The sequence shown here is derived from an EMBL/GenBank/DDBJ whole genome shotgun (WGS) entry which is preliminary data.</text>
</comment>
<feature type="transmembrane region" description="Helical" evidence="1">
    <location>
        <begin position="30"/>
        <end position="51"/>
    </location>
</feature>
<keyword evidence="1" id="KW-1133">Transmembrane helix</keyword>
<feature type="transmembrane region" description="Helical" evidence="1">
    <location>
        <begin position="63"/>
        <end position="81"/>
    </location>
</feature>
<keyword evidence="3" id="KW-1185">Reference proteome</keyword>
<evidence type="ECO:0000313" key="3">
    <source>
        <dbReference type="Proteomes" id="UP000823405"/>
    </source>
</evidence>
<dbReference type="Proteomes" id="UP000823405">
    <property type="component" value="Unassembled WGS sequence"/>
</dbReference>
<keyword evidence="1" id="KW-0812">Transmembrane</keyword>
<protein>
    <submittedName>
        <fullName evidence="2">Uncharacterized protein</fullName>
    </submittedName>
</protein>